<evidence type="ECO:0000313" key="2">
    <source>
        <dbReference type="EMBL" id="GAB1315427.1"/>
    </source>
</evidence>
<dbReference type="Pfam" id="PF25417">
    <property type="entry name" value="DUF7889"/>
    <property type="match status" value="1"/>
</dbReference>
<sequence>MVSAGASERVKASIYVQPRIRQHQNVHVQYLPADDDEWMRPRDTALVYEYLKIYRMAGGDPDKFLRIAKELNIEDKLEYWLKLAFWSVKDGRVKGCC</sequence>
<accession>A0ABQ0GCD1</accession>
<comment type="caution">
    <text evidence="2">The sequence shown here is derived from an EMBL/GenBank/DDBJ whole genome shotgun (WGS) entry which is preliminary data.</text>
</comment>
<reference evidence="2 3" key="1">
    <citation type="submission" date="2024-09" db="EMBL/GenBank/DDBJ databases">
        <title>Itraconazole resistance in Madurella fahalii resulting from another homologue of gene encoding cytochrome P450 14-alpha sterol demethylase (CYP51).</title>
        <authorList>
            <person name="Yoshioka I."/>
            <person name="Fahal A.H."/>
            <person name="Kaneko S."/>
            <person name="Yaguchi T."/>
        </authorList>
    </citation>
    <scope>NUCLEOTIDE SEQUENCE [LARGE SCALE GENOMIC DNA]</scope>
    <source>
        <strain evidence="2 3">IFM 68171</strain>
    </source>
</reference>
<proteinExistence type="predicted"/>
<organism evidence="2 3">
    <name type="scientific">Madurella fahalii</name>
    <dbReference type="NCBI Taxonomy" id="1157608"/>
    <lineage>
        <taxon>Eukaryota</taxon>
        <taxon>Fungi</taxon>
        <taxon>Dikarya</taxon>
        <taxon>Ascomycota</taxon>
        <taxon>Pezizomycotina</taxon>
        <taxon>Sordariomycetes</taxon>
        <taxon>Sordariomycetidae</taxon>
        <taxon>Sordariales</taxon>
        <taxon>Sordariales incertae sedis</taxon>
        <taxon>Madurella</taxon>
    </lineage>
</organism>
<evidence type="ECO:0000313" key="3">
    <source>
        <dbReference type="Proteomes" id="UP001628179"/>
    </source>
</evidence>
<gene>
    <name evidence="2" type="ORF">MFIFM68171_05637</name>
</gene>
<dbReference type="RefSeq" id="XP_070917158.1">
    <property type="nucleotide sequence ID" value="XM_071061057.1"/>
</dbReference>
<protein>
    <recommendedName>
        <fullName evidence="1">DUF7889 domain-containing protein</fullName>
    </recommendedName>
</protein>
<dbReference type="EMBL" id="BAAFSV010000003">
    <property type="protein sequence ID" value="GAB1315427.1"/>
    <property type="molecule type" value="Genomic_DNA"/>
</dbReference>
<dbReference type="GeneID" id="98176380"/>
<dbReference type="Proteomes" id="UP001628179">
    <property type="component" value="Unassembled WGS sequence"/>
</dbReference>
<name>A0ABQ0GCD1_9PEZI</name>
<keyword evidence="3" id="KW-1185">Reference proteome</keyword>
<dbReference type="InterPro" id="IPR057211">
    <property type="entry name" value="DUF7889"/>
</dbReference>
<evidence type="ECO:0000259" key="1">
    <source>
        <dbReference type="Pfam" id="PF25417"/>
    </source>
</evidence>
<feature type="domain" description="DUF7889" evidence="1">
    <location>
        <begin position="45"/>
        <end position="83"/>
    </location>
</feature>